<evidence type="ECO:0000256" key="1">
    <source>
        <dbReference type="ARBA" id="ARBA00004141"/>
    </source>
</evidence>
<feature type="transmembrane region" description="Helical" evidence="6">
    <location>
        <begin position="46"/>
        <end position="68"/>
    </location>
</feature>
<proteinExistence type="predicted"/>
<feature type="transmembrane region" description="Helical" evidence="6">
    <location>
        <begin position="80"/>
        <end position="98"/>
    </location>
</feature>
<evidence type="ECO:0000256" key="6">
    <source>
        <dbReference type="SAM" id="Phobius"/>
    </source>
</evidence>
<dbReference type="InterPro" id="IPR001958">
    <property type="entry name" value="Tet-R_TetA/multi-R_MdtG-like"/>
</dbReference>
<feature type="transmembrane region" description="Helical" evidence="6">
    <location>
        <begin position="400"/>
        <end position="424"/>
    </location>
</feature>
<evidence type="ECO:0000259" key="7">
    <source>
        <dbReference type="PROSITE" id="PS50850"/>
    </source>
</evidence>
<dbReference type="Gene3D" id="1.20.1250.20">
    <property type="entry name" value="MFS general substrate transporter like domains"/>
    <property type="match status" value="1"/>
</dbReference>
<dbReference type="PANTHER" id="PTHR23504">
    <property type="entry name" value="MAJOR FACILITATOR SUPERFAMILY DOMAIN-CONTAINING PROTEIN 10"/>
    <property type="match status" value="1"/>
</dbReference>
<keyword evidence="9" id="KW-1185">Reference proteome</keyword>
<comment type="caution">
    <text evidence="8">The sequence shown here is derived from an EMBL/GenBank/DDBJ whole genome shotgun (WGS) entry which is preliminary data.</text>
</comment>
<keyword evidence="4 6" id="KW-1133">Transmembrane helix</keyword>
<sequence length="431" mass="46477">MEMGLGGLKHLFVTVFLSDFATFMVFPAITDVTMSALCPGETECSLAIYLSGSQQAIIGLGSVVMMPLIGNLSDKYGRKALLTLPMTISIIPLVILAYKRTTNFFYAYFALRTVTAMISKGSIQCLALAYVADTVPERLRASGFGVIAGVISAAYVFATLATRCLTTALTFQIAALVSVAATVYMRVFLEESVSNGENLTRPVLKEAGDDIEDRSNLLGKDHKFKTIPSLRDLICLLKISSTFSQAAVISFFNGLAEGGVEVSLMYFLKARFNFSKNQYADLMLIGGVAAMVMQLLFVPLMVPFVAEERLLSIGLFGGVTYFLVYSIAWSKWVPYANALLAALLVVVHPFLGSIASKQIGPEEQGKAQGCIQGISSLGTIISPLIFTPLTALFLSEEAPFNFPGFSVLCVGVAMMISFIQSLFIRTGPSKS</sequence>
<gene>
    <name evidence="8" type="ORF">K2173_012504</name>
</gene>
<feature type="transmembrane region" description="Helical" evidence="6">
    <location>
        <begin position="168"/>
        <end position="189"/>
    </location>
</feature>
<evidence type="ECO:0000256" key="2">
    <source>
        <dbReference type="ARBA" id="ARBA00022448"/>
    </source>
</evidence>
<feature type="transmembrane region" description="Helical" evidence="6">
    <location>
        <begin position="143"/>
        <end position="162"/>
    </location>
</feature>
<feature type="transmembrane region" description="Helical" evidence="6">
    <location>
        <begin position="335"/>
        <end position="354"/>
    </location>
</feature>
<dbReference type="Pfam" id="PF07690">
    <property type="entry name" value="MFS_1"/>
    <property type="match status" value="1"/>
</dbReference>
<dbReference type="SUPFAM" id="SSF103473">
    <property type="entry name" value="MFS general substrate transporter"/>
    <property type="match status" value="1"/>
</dbReference>
<feature type="transmembrane region" description="Helical" evidence="6">
    <location>
        <begin position="374"/>
        <end position="394"/>
    </location>
</feature>
<reference evidence="8 9" key="1">
    <citation type="submission" date="2021-09" db="EMBL/GenBank/DDBJ databases">
        <title>Genomic insights and catalytic innovation underlie evolution of tropane alkaloids biosynthesis.</title>
        <authorList>
            <person name="Wang Y.-J."/>
            <person name="Tian T."/>
            <person name="Huang J.-P."/>
            <person name="Huang S.-X."/>
        </authorList>
    </citation>
    <scope>NUCLEOTIDE SEQUENCE [LARGE SCALE GENOMIC DNA]</scope>
    <source>
        <strain evidence="8">KIB-2018</strain>
        <tissue evidence="8">Leaf</tissue>
    </source>
</reference>
<keyword evidence="2" id="KW-0813">Transport</keyword>
<protein>
    <recommendedName>
        <fullName evidence="7">Major facilitator superfamily (MFS) profile domain-containing protein</fullName>
    </recommendedName>
</protein>
<keyword evidence="5 6" id="KW-0472">Membrane</keyword>
<feature type="transmembrane region" description="Helical" evidence="6">
    <location>
        <begin position="7"/>
        <end position="26"/>
    </location>
</feature>
<dbReference type="Proteomes" id="UP001159364">
    <property type="component" value="Linkage Group LG04"/>
</dbReference>
<organism evidence="8 9">
    <name type="scientific">Erythroxylum novogranatense</name>
    <dbReference type="NCBI Taxonomy" id="1862640"/>
    <lineage>
        <taxon>Eukaryota</taxon>
        <taxon>Viridiplantae</taxon>
        <taxon>Streptophyta</taxon>
        <taxon>Embryophyta</taxon>
        <taxon>Tracheophyta</taxon>
        <taxon>Spermatophyta</taxon>
        <taxon>Magnoliopsida</taxon>
        <taxon>eudicotyledons</taxon>
        <taxon>Gunneridae</taxon>
        <taxon>Pentapetalae</taxon>
        <taxon>rosids</taxon>
        <taxon>fabids</taxon>
        <taxon>Malpighiales</taxon>
        <taxon>Erythroxylaceae</taxon>
        <taxon>Erythroxylum</taxon>
    </lineage>
</organism>
<dbReference type="EMBL" id="JAIWQS010000004">
    <property type="protein sequence ID" value="KAJ8766995.1"/>
    <property type="molecule type" value="Genomic_DNA"/>
</dbReference>
<dbReference type="CDD" id="cd17330">
    <property type="entry name" value="MFS_SLC46_TetA_like"/>
    <property type="match status" value="1"/>
</dbReference>
<keyword evidence="3 6" id="KW-0812">Transmembrane</keyword>
<evidence type="ECO:0000256" key="3">
    <source>
        <dbReference type="ARBA" id="ARBA00022692"/>
    </source>
</evidence>
<dbReference type="InterPro" id="IPR020846">
    <property type="entry name" value="MFS_dom"/>
</dbReference>
<feature type="transmembrane region" description="Helical" evidence="6">
    <location>
        <begin position="104"/>
        <end position="131"/>
    </location>
</feature>
<feature type="transmembrane region" description="Helical" evidence="6">
    <location>
        <begin position="246"/>
        <end position="267"/>
    </location>
</feature>
<dbReference type="AlphaFoldDB" id="A0AAV8TLV1"/>
<evidence type="ECO:0000256" key="4">
    <source>
        <dbReference type="ARBA" id="ARBA00022989"/>
    </source>
</evidence>
<dbReference type="GO" id="GO:0022857">
    <property type="term" value="F:transmembrane transporter activity"/>
    <property type="evidence" value="ECO:0007669"/>
    <property type="project" value="InterPro"/>
</dbReference>
<comment type="subcellular location">
    <subcellularLocation>
        <location evidence="1">Membrane</location>
        <topology evidence="1">Multi-pass membrane protein</topology>
    </subcellularLocation>
</comment>
<feature type="domain" description="Major facilitator superfamily (MFS) profile" evidence="7">
    <location>
        <begin position="11"/>
        <end position="429"/>
    </location>
</feature>
<dbReference type="PRINTS" id="PR01035">
    <property type="entry name" value="TCRTETA"/>
</dbReference>
<name>A0AAV8TLV1_9ROSI</name>
<dbReference type="GO" id="GO:0016020">
    <property type="term" value="C:membrane"/>
    <property type="evidence" value="ECO:0007669"/>
    <property type="project" value="UniProtKB-SubCell"/>
</dbReference>
<dbReference type="PROSITE" id="PS50850">
    <property type="entry name" value="MFS"/>
    <property type="match status" value="1"/>
</dbReference>
<feature type="transmembrane region" description="Helical" evidence="6">
    <location>
        <begin position="310"/>
        <end position="329"/>
    </location>
</feature>
<evidence type="ECO:0000313" key="9">
    <source>
        <dbReference type="Proteomes" id="UP001159364"/>
    </source>
</evidence>
<dbReference type="InterPro" id="IPR036259">
    <property type="entry name" value="MFS_trans_sf"/>
</dbReference>
<evidence type="ECO:0000256" key="5">
    <source>
        <dbReference type="ARBA" id="ARBA00023136"/>
    </source>
</evidence>
<evidence type="ECO:0000313" key="8">
    <source>
        <dbReference type="EMBL" id="KAJ8766995.1"/>
    </source>
</evidence>
<dbReference type="InterPro" id="IPR011701">
    <property type="entry name" value="MFS"/>
</dbReference>
<feature type="transmembrane region" description="Helical" evidence="6">
    <location>
        <begin position="279"/>
        <end position="298"/>
    </location>
</feature>
<accession>A0AAV8TLV1</accession>
<dbReference type="PANTHER" id="PTHR23504:SF95">
    <property type="entry name" value="MAJOR FACILITATOR SUPERFAMILY PROTEIN"/>
    <property type="match status" value="1"/>
</dbReference>